<comment type="subunit">
    <text evidence="9">May be part of a spliceosome complex.</text>
</comment>
<accession>A0A4Z1P6X5</accession>
<evidence type="ECO:0000256" key="10">
    <source>
        <dbReference type="SAM" id="Coils"/>
    </source>
</evidence>
<evidence type="ECO:0000256" key="11">
    <source>
        <dbReference type="SAM" id="MobiDB-lite"/>
    </source>
</evidence>
<evidence type="ECO:0000256" key="7">
    <source>
        <dbReference type="ARBA" id="ARBA00023187"/>
    </source>
</evidence>
<dbReference type="Proteomes" id="UP000298493">
    <property type="component" value="Unassembled WGS sequence"/>
</dbReference>
<keyword evidence="5 9" id="KW-0507">mRNA processing</keyword>
<dbReference type="EMBL" id="SNSC02000006">
    <property type="protein sequence ID" value="TID23508.1"/>
    <property type="molecule type" value="Genomic_DNA"/>
</dbReference>
<dbReference type="AlphaFoldDB" id="A0A4Z1P6X5"/>
<evidence type="ECO:0000256" key="4">
    <source>
        <dbReference type="ARBA" id="ARBA00014745"/>
    </source>
</evidence>
<evidence type="ECO:0000256" key="5">
    <source>
        <dbReference type="ARBA" id="ARBA00022664"/>
    </source>
</evidence>
<dbReference type="PANTHER" id="PTHR13264:SF5">
    <property type="entry name" value="PRE-MRNA-SPLICING FACTOR SYF2"/>
    <property type="match status" value="1"/>
</dbReference>
<proteinExistence type="inferred from homology"/>
<sequence length="306" mass="35266">MAPKRKTSTTEAGEEESAKRRFVELEDEPLQDIPAETPVAEEPQPENAEPVPAPASSAAAKAAERQARFKALQARQNAGRKQNLKESQLESHRLSTDPNLLTALNRKRDIASHKLLKADTEADGEDFERKRAWDWTVDESEKWDKRMNKKSKHKEDTAFKDYTNEARKVYKRQMRDFKPDIAAYKKSKWEAMEKAAEKGQLELQETETGDLIAFDTDGNTWSTAEEDKPWDNKPDKEAVDRLVADLKKAEENRLKKRKERLKASEDDGGDVTYINVKNKQFNEKLKRFYDKYTGDIRESFERGTAL</sequence>
<feature type="region of interest" description="Disordered" evidence="11">
    <location>
        <begin position="1"/>
        <end position="95"/>
    </location>
</feature>
<keyword evidence="7 9" id="KW-0508">mRNA splicing</keyword>
<dbReference type="GO" id="GO:0000398">
    <property type="term" value="P:mRNA splicing, via spliceosome"/>
    <property type="evidence" value="ECO:0007669"/>
    <property type="project" value="UniProtKB-UniRule"/>
</dbReference>
<feature type="coiled-coil region" evidence="10">
    <location>
        <begin position="239"/>
        <end position="267"/>
    </location>
</feature>
<dbReference type="GO" id="GO:0071014">
    <property type="term" value="C:post-mRNA release spliceosomal complex"/>
    <property type="evidence" value="ECO:0007669"/>
    <property type="project" value="TreeGrafter"/>
</dbReference>
<comment type="similarity">
    <text evidence="3 9">Belongs to the SYF2 family.</text>
</comment>
<dbReference type="Pfam" id="PF08231">
    <property type="entry name" value="SYF2"/>
    <property type="match status" value="1"/>
</dbReference>
<evidence type="ECO:0000256" key="1">
    <source>
        <dbReference type="ARBA" id="ARBA00003777"/>
    </source>
</evidence>
<reference evidence="12 13" key="1">
    <citation type="submission" date="2019-04" db="EMBL/GenBank/DDBJ databases">
        <title>High contiguity whole genome sequence and gene annotation resource for two Venturia nashicola isolates.</title>
        <authorList>
            <person name="Prokchorchik M."/>
            <person name="Won K."/>
            <person name="Lee Y."/>
            <person name="Choi E.D."/>
            <person name="Segonzac C."/>
            <person name="Sohn K.H."/>
        </authorList>
    </citation>
    <scope>NUCLEOTIDE SEQUENCE [LARGE SCALE GENOMIC DNA]</scope>
    <source>
        <strain evidence="12 13">PRI2</strain>
    </source>
</reference>
<dbReference type="GO" id="GO:0071013">
    <property type="term" value="C:catalytic step 2 spliceosome"/>
    <property type="evidence" value="ECO:0007669"/>
    <property type="project" value="TreeGrafter"/>
</dbReference>
<evidence type="ECO:0000256" key="3">
    <source>
        <dbReference type="ARBA" id="ARBA00010028"/>
    </source>
</evidence>
<evidence type="ECO:0000313" key="13">
    <source>
        <dbReference type="Proteomes" id="UP000298493"/>
    </source>
</evidence>
<dbReference type="GO" id="GO:0000974">
    <property type="term" value="C:Prp19 complex"/>
    <property type="evidence" value="ECO:0007669"/>
    <property type="project" value="TreeGrafter"/>
</dbReference>
<evidence type="ECO:0000256" key="2">
    <source>
        <dbReference type="ARBA" id="ARBA00004123"/>
    </source>
</evidence>
<feature type="compositionally biased region" description="Low complexity" evidence="11">
    <location>
        <begin position="38"/>
        <end position="61"/>
    </location>
</feature>
<keyword evidence="8 9" id="KW-0539">Nucleus</keyword>
<evidence type="ECO:0000256" key="9">
    <source>
        <dbReference type="RuleBase" id="RU367148"/>
    </source>
</evidence>
<keyword evidence="13" id="KW-1185">Reference proteome</keyword>
<comment type="subcellular location">
    <subcellularLocation>
        <location evidence="2 9">Nucleus</location>
    </subcellularLocation>
</comment>
<comment type="function">
    <text evidence="1 9">Involved in pre-mRNA splicing.</text>
</comment>
<organism evidence="12 13">
    <name type="scientific">Venturia nashicola</name>
    <dbReference type="NCBI Taxonomy" id="86259"/>
    <lineage>
        <taxon>Eukaryota</taxon>
        <taxon>Fungi</taxon>
        <taxon>Dikarya</taxon>
        <taxon>Ascomycota</taxon>
        <taxon>Pezizomycotina</taxon>
        <taxon>Dothideomycetes</taxon>
        <taxon>Pleosporomycetidae</taxon>
        <taxon>Venturiales</taxon>
        <taxon>Venturiaceae</taxon>
        <taxon>Venturia</taxon>
    </lineage>
</organism>
<protein>
    <recommendedName>
        <fullName evidence="4 9">Pre-mRNA-splicing factor SYF2</fullName>
    </recommendedName>
</protein>
<keyword evidence="10" id="KW-0175">Coiled coil</keyword>
<gene>
    <name evidence="12" type="ORF">E6O75_ATG03144</name>
</gene>
<name>A0A4Z1P6X5_9PEZI</name>
<feature type="compositionally biased region" description="Basic and acidic residues" evidence="11">
    <location>
        <begin position="83"/>
        <end position="95"/>
    </location>
</feature>
<comment type="caution">
    <text evidence="12">The sequence shown here is derived from an EMBL/GenBank/DDBJ whole genome shotgun (WGS) entry which is preliminary data.</text>
</comment>
<dbReference type="InterPro" id="IPR013260">
    <property type="entry name" value="mRNA_splic_SYF2"/>
</dbReference>
<evidence type="ECO:0000256" key="6">
    <source>
        <dbReference type="ARBA" id="ARBA00022728"/>
    </source>
</evidence>
<dbReference type="STRING" id="86259.A0A4Z1P6X5"/>
<dbReference type="PANTHER" id="PTHR13264">
    <property type="entry name" value="GCIP-INTERACTING PROTEIN P29"/>
    <property type="match status" value="1"/>
</dbReference>
<feature type="region of interest" description="Disordered" evidence="11">
    <location>
        <begin position="214"/>
        <end position="235"/>
    </location>
</feature>
<evidence type="ECO:0000256" key="8">
    <source>
        <dbReference type="ARBA" id="ARBA00023242"/>
    </source>
</evidence>
<keyword evidence="6 9" id="KW-0747">Spliceosome</keyword>
<evidence type="ECO:0000313" key="12">
    <source>
        <dbReference type="EMBL" id="TID23508.1"/>
    </source>
</evidence>
<feature type="compositionally biased region" description="Basic and acidic residues" evidence="11">
    <location>
        <begin position="225"/>
        <end position="235"/>
    </location>
</feature>